<accession>A0ABW5J1C1</accession>
<proteinExistence type="predicted"/>
<reference evidence="2" key="1">
    <citation type="journal article" date="2019" name="Int. J. Syst. Evol. Microbiol.">
        <title>The Global Catalogue of Microorganisms (GCM) 10K type strain sequencing project: providing services to taxonomists for standard genome sequencing and annotation.</title>
        <authorList>
            <consortium name="The Broad Institute Genomics Platform"/>
            <consortium name="The Broad Institute Genome Sequencing Center for Infectious Disease"/>
            <person name="Wu L."/>
            <person name="Ma J."/>
        </authorList>
    </citation>
    <scope>NUCLEOTIDE SEQUENCE [LARGE SCALE GENOMIC DNA]</scope>
    <source>
        <strain evidence="2">KCTC 42585</strain>
    </source>
</reference>
<name>A0ABW5J1C1_9FLAO</name>
<evidence type="ECO:0000313" key="2">
    <source>
        <dbReference type="Proteomes" id="UP001597468"/>
    </source>
</evidence>
<dbReference type="Proteomes" id="UP001597468">
    <property type="component" value="Unassembled WGS sequence"/>
</dbReference>
<comment type="caution">
    <text evidence="1">The sequence shown here is derived from an EMBL/GenBank/DDBJ whole genome shotgun (WGS) entry which is preliminary data.</text>
</comment>
<evidence type="ECO:0000313" key="1">
    <source>
        <dbReference type="EMBL" id="MFD2518270.1"/>
    </source>
</evidence>
<protein>
    <submittedName>
        <fullName evidence="1">Uncharacterized protein</fullName>
    </submittedName>
</protein>
<sequence>MDIARDALPSGDCAILRQVLQHLSNAEIKSVIEKLYDFKYITLTGHLPEEDFEHNLDIISGQGIRLKKQSGVELSAPPFNFKAKEEKHLLTVPAPGFKGVLVTTLYQVK</sequence>
<keyword evidence="2" id="KW-1185">Reference proteome</keyword>
<dbReference type="RefSeq" id="WP_380752074.1">
    <property type="nucleotide sequence ID" value="NZ_JBHULT010000009.1"/>
</dbReference>
<dbReference type="EMBL" id="JBHULT010000009">
    <property type="protein sequence ID" value="MFD2518270.1"/>
    <property type="molecule type" value="Genomic_DNA"/>
</dbReference>
<organism evidence="1 2">
    <name type="scientific">Salinimicrobium flavum</name>
    <dbReference type="NCBI Taxonomy" id="1737065"/>
    <lineage>
        <taxon>Bacteria</taxon>
        <taxon>Pseudomonadati</taxon>
        <taxon>Bacteroidota</taxon>
        <taxon>Flavobacteriia</taxon>
        <taxon>Flavobacteriales</taxon>
        <taxon>Flavobacteriaceae</taxon>
        <taxon>Salinimicrobium</taxon>
    </lineage>
</organism>
<gene>
    <name evidence="1" type="ORF">ACFSTG_10230</name>
</gene>